<dbReference type="Pfam" id="PF06445">
    <property type="entry name" value="GyrI-like"/>
    <property type="match status" value="1"/>
</dbReference>
<accession>A0A1U7JM03</accession>
<evidence type="ECO:0000313" key="5">
    <source>
        <dbReference type="EMBL" id="OKL45763.1"/>
    </source>
</evidence>
<dbReference type="Gene3D" id="1.10.10.60">
    <property type="entry name" value="Homeodomain-like"/>
    <property type="match status" value="2"/>
</dbReference>
<comment type="caution">
    <text evidence="5">The sequence shown here is derived from an EMBL/GenBank/DDBJ whole genome shotgun (WGS) entry which is preliminary data.</text>
</comment>
<dbReference type="GO" id="GO:0043565">
    <property type="term" value="F:sequence-specific DNA binding"/>
    <property type="evidence" value="ECO:0007669"/>
    <property type="project" value="InterPro"/>
</dbReference>
<keyword evidence="6" id="KW-1185">Reference proteome</keyword>
<dbReference type="PANTHER" id="PTHR40055:SF1">
    <property type="entry name" value="TRANSCRIPTIONAL REGULATOR YGIV-RELATED"/>
    <property type="match status" value="1"/>
</dbReference>
<reference evidence="5 6" key="1">
    <citation type="submission" date="2016-03" db="EMBL/GenBank/DDBJ databases">
        <title>Genome sequence of Nesiotobacter sp. nov., a moderately halophilic alphaproteobacterium isolated from the Yellow Sea, China.</title>
        <authorList>
            <person name="Zhang G."/>
            <person name="Zhang R."/>
        </authorList>
    </citation>
    <scope>NUCLEOTIDE SEQUENCE [LARGE SCALE GENOMIC DNA]</scope>
    <source>
        <strain evidence="5 6">WB1-6</strain>
    </source>
</reference>
<dbReference type="InterPro" id="IPR010499">
    <property type="entry name" value="AraC_E-bd"/>
</dbReference>
<dbReference type="SUPFAM" id="SSF46689">
    <property type="entry name" value="Homeodomain-like"/>
    <property type="match status" value="2"/>
</dbReference>
<dbReference type="EMBL" id="LVVZ01000004">
    <property type="protein sequence ID" value="OKL45763.1"/>
    <property type="molecule type" value="Genomic_DNA"/>
</dbReference>
<dbReference type="InterPro" id="IPR018060">
    <property type="entry name" value="HTH_AraC"/>
</dbReference>
<protein>
    <recommendedName>
        <fullName evidence="4">HTH araC/xylS-type domain-containing protein</fullName>
    </recommendedName>
</protein>
<evidence type="ECO:0000313" key="6">
    <source>
        <dbReference type="Proteomes" id="UP000185783"/>
    </source>
</evidence>
<dbReference type="InterPro" id="IPR050908">
    <property type="entry name" value="SmbC-like"/>
</dbReference>
<evidence type="ECO:0000256" key="3">
    <source>
        <dbReference type="ARBA" id="ARBA00023163"/>
    </source>
</evidence>
<dbReference type="Pfam" id="PF12833">
    <property type="entry name" value="HTH_18"/>
    <property type="match status" value="1"/>
</dbReference>
<dbReference type="STRING" id="197461.A3843_02060"/>
<evidence type="ECO:0000259" key="4">
    <source>
        <dbReference type="PROSITE" id="PS01124"/>
    </source>
</evidence>
<dbReference type="InterPro" id="IPR018062">
    <property type="entry name" value="HTH_AraC-typ_CS"/>
</dbReference>
<keyword evidence="3" id="KW-0804">Transcription</keyword>
<dbReference type="PANTHER" id="PTHR40055">
    <property type="entry name" value="TRANSCRIPTIONAL REGULATOR YGIV-RELATED"/>
    <property type="match status" value="1"/>
</dbReference>
<dbReference type="InterPro" id="IPR009057">
    <property type="entry name" value="Homeodomain-like_sf"/>
</dbReference>
<dbReference type="PROSITE" id="PS00041">
    <property type="entry name" value="HTH_ARAC_FAMILY_1"/>
    <property type="match status" value="1"/>
</dbReference>
<dbReference type="InterPro" id="IPR029442">
    <property type="entry name" value="GyrI-like"/>
</dbReference>
<gene>
    <name evidence="5" type="ORF">A3843_02060</name>
</gene>
<evidence type="ECO:0000256" key="1">
    <source>
        <dbReference type="ARBA" id="ARBA00023015"/>
    </source>
</evidence>
<sequence length="286" mass="31309">MPSHHTPTQTAYEARMLRVVQYIYANLEGDLSLDTLADVACMSRFHWHRVYHSMTGETLANAIRRIRLCRAAGYLLQSEEAIETIAVKCGYPSVQSFNRAFKAGFACSPGVFRKTGTRVPSLGLTKQGPVAMYEVSIKDEPARHLAAIPHQGDYMKIGEAFDKLAAIFTSRQLWPVSGEAIGVYFDDPEAVAEPNLRSVAGMVVPASVEMTGGLEPVDLPSGPHAVLRHVGPYAGLHAAYTYLFGEWLPASGHEARNSPSFEVYVNAPQDTPANELVTDIYLPLES</sequence>
<proteinExistence type="predicted"/>
<dbReference type="Gene3D" id="3.20.80.10">
    <property type="entry name" value="Regulatory factor, effector binding domain"/>
    <property type="match status" value="1"/>
</dbReference>
<dbReference type="Proteomes" id="UP000185783">
    <property type="component" value="Unassembled WGS sequence"/>
</dbReference>
<dbReference type="PROSITE" id="PS01124">
    <property type="entry name" value="HTH_ARAC_FAMILY_2"/>
    <property type="match status" value="1"/>
</dbReference>
<dbReference type="SUPFAM" id="SSF55136">
    <property type="entry name" value="Probable bacterial effector-binding domain"/>
    <property type="match status" value="1"/>
</dbReference>
<keyword evidence="2" id="KW-0238">DNA-binding</keyword>
<evidence type="ECO:0000256" key="2">
    <source>
        <dbReference type="ARBA" id="ARBA00023125"/>
    </source>
</evidence>
<dbReference type="GO" id="GO:0003700">
    <property type="term" value="F:DNA-binding transcription factor activity"/>
    <property type="evidence" value="ECO:0007669"/>
    <property type="project" value="InterPro"/>
</dbReference>
<name>A0A1U7JM03_9HYPH</name>
<keyword evidence="1" id="KW-0805">Transcription regulation</keyword>
<dbReference type="SMART" id="SM00871">
    <property type="entry name" value="AraC_E_bind"/>
    <property type="match status" value="1"/>
</dbReference>
<organism evidence="5 6">
    <name type="scientific">Pseudovibrio exalbescens</name>
    <dbReference type="NCBI Taxonomy" id="197461"/>
    <lineage>
        <taxon>Bacteria</taxon>
        <taxon>Pseudomonadati</taxon>
        <taxon>Pseudomonadota</taxon>
        <taxon>Alphaproteobacteria</taxon>
        <taxon>Hyphomicrobiales</taxon>
        <taxon>Stappiaceae</taxon>
        <taxon>Pseudovibrio</taxon>
    </lineage>
</organism>
<dbReference type="InterPro" id="IPR011256">
    <property type="entry name" value="Reg_factor_effector_dom_sf"/>
</dbReference>
<dbReference type="SMART" id="SM00342">
    <property type="entry name" value="HTH_ARAC"/>
    <property type="match status" value="1"/>
</dbReference>
<dbReference type="AlphaFoldDB" id="A0A1U7JM03"/>
<feature type="domain" description="HTH araC/xylS-type" evidence="4">
    <location>
        <begin position="17"/>
        <end position="115"/>
    </location>
</feature>